<evidence type="ECO:0000256" key="3">
    <source>
        <dbReference type="ARBA" id="ARBA00022630"/>
    </source>
</evidence>
<keyword evidence="3" id="KW-0285">Flavoprotein</keyword>
<evidence type="ECO:0000313" key="7">
    <source>
        <dbReference type="EMBL" id="ELQ36456.1"/>
    </source>
</evidence>
<dbReference type="Gene3D" id="3.50.50.60">
    <property type="entry name" value="FAD/NAD(P)-binding domain"/>
    <property type="match status" value="1"/>
</dbReference>
<evidence type="ECO:0000256" key="5">
    <source>
        <dbReference type="ARBA" id="ARBA00023002"/>
    </source>
</evidence>
<dbReference type="InterPro" id="IPR036188">
    <property type="entry name" value="FAD/NAD-bd_sf"/>
</dbReference>
<sequence length="481" mass="53657">MGKFCLRYVASRGYRSVHDAISGDVARLFGSYKYSPFEPQAHYYLSPAVQISTIALRYLKTMADIYIIGHGVFGLSTLNHVLKRFPKRRLSVISQTSDLAASDDIAKIVRVDYSNSRRMVEAAEAQKKWKGEAQFSSYYREVGRIISYETSDRLEAVNQARTELGFPVRQEHSSLMQNIFDSTTAPQHTVFNEDDAMVNWKPCIDQEREKAMEACKRSGGCYYNTGVKRLHQQAGRITRLELGNGEFIDVTTAEVVLAVGPWFAQLLQESSISLPPTWRTPVATGIFVFPLEMTQEQIENFQGKPIVTHQKGTAEFLPPTTGGATAKLTWVNPFTNKGNSSVSKVEDLSGSALAQQHMANVIEWAREYLPGLRGARISSIRSIWDGITDTQDPLIARHPDLANVVTAVGGSFNRAKDLPSIGKLVVDVLDNEPIPEQYGWNPERTANRDHPQLMATGDFAEMEKAAGAFKERVNKRSPVAY</sequence>
<accession>A0AA97NU78</accession>
<protein>
    <recommendedName>
        <fullName evidence="6">FAD dependent oxidoreductase domain-containing protein</fullName>
    </recommendedName>
</protein>
<dbReference type="Pfam" id="PF01266">
    <property type="entry name" value="DAO"/>
    <property type="match status" value="1"/>
</dbReference>
<dbReference type="PANTHER" id="PTHR10961:SF37">
    <property type="entry name" value="FAD DEPENDENT OXIDOREDUCTASE DOMAIN-CONTAINING PROTEIN"/>
    <property type="match status" value="1"/>
</dbReference>
<evidence type="ECO:0000256" key="4">
    <source>
        <dbReference type="ARBA" id="ARBA00022827"/>
    </source>
</evidence>
<organism evidence="7">
    <name type="scientific">Pyricularia oryzae (strain Y34)</name>
    <name type="common">Rice blast fungus</name>
    <name type="synonym">Magnaporthe oryzae</name>
    <dbReference type="NCBI Taxonomy" id="1143189"/>
    <lineage>
        <taxon>Eukaryota</taxon>
        <taxon>Fungi</taxon>
        <taxon>Dikarya</taxon>
        <taxon>Ascomycota</taxon>
        <taxon>Pezizomycotina</taxon>
        <taxon>Sordariomycetes</taxon>
        <taxon>Sordariomycetidae</taxon>
        <taxon>Magnaporthales</taxon>
        <taxon>Pyriculariaceae</taxon>
        <taxon>Pyricularia</taxon>
    </lineage>
</organism>
<dbReference type="InterPro" id="IPR045170">
    <property type="entry name" value="MTOX"/>
</dbReference>
<evidence type="ECO:0000259" key="6">
    <source>
        <dbReference type="Pfam" id="PF01266"/>
    </source>
</evidence>
<feature type="domain" description="FAD dependent oxidoreductase" evidence="6">
    <location>
        <begin position="64"/>
        <end position="427"/>
    </location>
</feature>
<name>A0AA97NU78_PYRO3</name>
<comment type="cofactor">
    <cofactor evidence="1">
        <name>FAD</name>
        <dbReference type="ChEBI" id="CHEBI:57692"/>
    </cofactor>
</comment>
<gene>
    <name evidence="7" type="ORF">OOU_Y34scaffold00661g2</name>
</gene>
<dbReference type="GO" id="GO:0008115">
    <property type="term" value="F:sarcosine oxidase activity"/>
    <property type="evidence" value="ECO:0007669"/>
    <property type="project" value="TreeGrafter"/>
</dbReference>
<keyword evidence="4" id="KW-0274">FAD</keyword>
<dbReference type="SUPFAM" id="SSF51905">
    <property type="entry name" value="FAD/NAD(P)-binding domain"/>
    <property type="match status" value="1"/>
</dbReference>
<dbReference type="GO" id="GO:0050660">
    <property type="term" value="F:flavin adenine dinucleotide binding"/>
    <property type="evidence" value="ECO:0007669"/>
    <property type="project" value="InterPro"/>
</dbReference>
<reference evidence="7" key="1">
    <citation type="journal article" date="2012" name="PLoS Genet.">
        <title>Comparative analysis of the genomes of two field isolates of the rice blast fungus Magnaporthe oryzae.</title>
        <authorList>
            <person name="Xue M."/>
            <person name="Yang J."/>
            <person name="Li Z."/>
            <person name="Hu S."/>
            <person name="Yao N."/>
            <person name="Dean R.A."/>
            <person name="Zhao W."/>
            <person name="Shen M."/>
            <person name="Zhang H."/>
            <person name="Li C."/>
            <person name="Liu L."/>
            <person name="Cao L."/>
            <person name="Xu X."/>
            <person name="Xing Y."/>
            <person name="Hsiang T."/>
            <person name="Zhang Z."/>
            <person name="Xu J.R."/>
            <person name="Peng Y.L."/>
        </authorList>
    </citation>
    <scope>NUCLEOTIDE SEQUENCE</scope>
    <source>
        <strain evidence="7">Y34</strain>
    </source>
</reference>
<proteinExistence type="inferred from homology"/>
<dbReference type="PANTHER" id="PTHR10961">
    <property type="entry name" value="PEROXISOMAL SARCOSINE OXIDASE"/>
    <property type="match status" value="1"/>
</dbReference>
<evidence type="ECO:0000256" key="2">
    <source>
        <dbReference type="ARBA" id="ARBA00010989"/>
    </source>
</evidence>
<dbReference type="Gene3D" id="3.30.9.10">
    <property type="entry name" value="D-Amino Acid Oxidase, subunit A, domain 2"/>
    <property type="match status" value="1"/>
</dbReference>
<dbReference type="InterPro" id="IPR006076">
    <property type="entry name" value="FAD-dep_OxRdtase"/>
</dbReference>
<evidence type="ECO:0000256" key="1">
    <source>
        <dbReference type="ARBA" id="ARBA00001974"/>
    </source>
</evidence>
<dbReference type="GO" id="GO:0051698">
    <property type="term" value="F:saccharopine oxidase activity"/>
    <property type="evidence" value="ECO:0007669"/>
    <property type="project" value="TreeGrafter"/>
</dbReference>
<dbReference type="AlphaFoldDB" id="A0AA97NU78"/>
<dbReference type="Proteomes" id="UP000011086">
    <property type="component" value="Unassembled WGS sequence"/>
</dbReference>
<keyword evidence="5" id="KW-0560">Oxidoreductase</keyword>
<comment type="similarity">
    <text evidence="2">Belongs to the MSOX/MTOX family.</text>
</comment>
<dbReference type="EMBL" id="JH793860">
    <property type="protein sequence ID" value="ELQ36456.1"/>
    <property type="molecule type" value="Genomic_DNA"/>
</dbReference>